<evidence type="ECO:0000313" key="2">
    <source>
        <dbReference type="WBParaSite" id="nRc.2.0.1.t24396-RA"/>
    </source>
</evidence>
<accession>A0A915JFT5</accession>
<protein>
    <submittedName>
        <fullName evidence="2">Uncharacterized protein</fullName>
    </submittedName>
</protein>
<name>A0A915JFT5_ROMCU</name>
<dbReference type="WBParaSite" id="nRc.2.0.1.t24396-RA">
    <property type="protein sequence ID" value="nRc.2.0.1.t24396-RA"/>
    <property type="gene ID" value="nRc.2.0.1.g24396"/>
</dbReference>
<organism evidence="1 2">
    <name type="scientific">Romanomermis culicivorax</name>
    <name type="common">Nematode worm</name>
    <dbReference type="NCBI Taxonomy" id="13658"/>
    <lineage>
        <taxon>Eukaryota</taxon>
        <taxon>Metazoa</taxon>
        <taxon>Ecdysozoa</taxon>
        <taxon>Nematoda</taxon>
        <taxon>Enoplea</taxon>
        <taxon>Dorylaimia</taxon>
        <taxon>Mermithida</taxon>
        <taxon>Mermithoidea</taxon>
        <taxon>Mermithidae</taxon>
        <taxon>Romanomermis</taxon>
    </lineage>
</organism>
<proteinExistence type="predicted"/>
<reference evidence="2" key="1">
    <citation type="submission" date="2022-11" db="UniProtKB">
        <authorList>
            <consortium name="WormBaseParasite"/>
        </authorList>
    </citation>
    <scope>IDENTIFICATION</scope>
</reference>
<evidence type="ECO:0000313" key="1">
    <source>
        <dbReference type="Proteomes" id="UP000887565"/>
    </source>
</evidence>
<sequence length="202" mass="22429">MDIVDLRSLSREPSNAVMMPQVGFGLLRQGLCRAHQQLDAGHCATEEQRQFAVGFPTTLGDDFRLGTIAGAFNVTETKHFSKDNATDLVCGHGVQQQHNGIAVGPEAWAVKKDCTLGSGPNTEWYLRSTKFLGNFMTFSCWEIYLTKFMPKYNVPRLDIYSTSHSGGNAALYETILIENPYDNFTYTVVGDLDSCEQSDLDL</sequence>
<dbReference type="AlphaFoldDB" id="A0A915JFT5"/>
<keyword evidence="1" id="KW-1185">Reference proteome</keyword>
<dbReference type="Proteomes" id="UP000887565">
    <property type="component" value="Unplaced"/>
</dbReference>